<dbReference type="Proteomes" id="UP001148312">
    <property type="component" value="Unassembled WGS sequence"/>
</dbReference>
<feature type="region of interest" description="Disordered" evidence="1">
    <location>
        <begin position="79"/>
        <end position="255"/>
    </location>
</feature>
<evidence type="ECO:0000256" key="1">
    <source>
        <dbReference type="SAM" id="MobiDB-lite"/>
    </source>
</evidence>
<organism evidence="2 3">
    <name type="scientific">Penicillium diatomitis</name>
    <dbReference type="NCBI Taxonomy" id="2819901"/>
    <lineage>
        <taxon>Eukaryota</taxon>
        <taxon>Fungi</taxon>
        <taxon>Dikarya</taxon>
        <taxon>Ascomycota</taxon>
        <taxon>Pezizomycotina</taxon>
        <taxon>Eurotiomycetes</taxon>
        <taxon>Eurotiomycetidae</taxon>
        <taxon>Eurotiales</taxon>
        <taxon>Aspergillaceae</taxon>
        <taxon>Penicillium</taxon>
    </lineage>
</organism>
<accession>A0A9X0BXT9</accession>
<name>A0A9X0BXT9_9EURO</name>
<evidence type="ECO:0000313" key="2">
    <source>
        <dbReference type="EMBL" id="KAJ5488683.1"/>
    </source>
</evidence>
<protein>
    <submittedName>
        <fullName evidence="2">DNA polymerase delta catalytic subunit</fullName>
    </submittedName>
</protein>
<gene>
    <name evidence="2" type="ORF">N7539_003573</name>
</gene>
<dbReference type="GeneID" id="81623424"/>
<reference evidence="2" key="1">
    <citation type="submission" date="2022-12" db="EMBL/GenBank/DDBJ databases">
        <authorList>
            <person name="Petersen C."/>
        </authorList>
    </citation>
    <scope>NUCLEOTIDE SEQUENCE</scope>
    <source>
        <strain evidence="2">IBT 30728</strain>
    </source>
</reference>
<dbReference type="EMBL" id="JAPWDQ010000004">
    <property type="protein sequence ID" value="KAJ5488683.1"/>
    <property type="molecule type" value="Genomic_DNA"/>
</dbReference>
<evidence type="ECO:0000313" key="3">
    <source>
        <dbReference type="Proteomes" id="UP001148312"/>
    </source>
</evidence>
<feature type="compositionally biased region" description="Polar residues" evidence="1">
    <location>
        <begin position="126"/>
        <end position="136"/>
    </location>
</feature>
<sequence>MPLNAPTHRPPAGSQTSFAPVPWEEIFTRHEAVLASHLEVLGAVKNQVALTGEASRAITSMVTKTIQAMNQSRLARKKMLNQSTSQDVPHTSASSPPPCEMNQESTGRSQTTDTASNSRKKRSRNETVVSTCSPQPLATEGDTRVIKRRRSIAEDNKTPNVNSVPPPTCDTEDISEEVQRRLRIKEELRRKRQNAKPEKRKRDSLTLDDGSSVSECDHLKKRARRTSSDLKRKVDSPTGSYVDPGNKRLKQTRGT</sequence>
<dbReference type="RefSeq" id="XP_056790716.1">
    <property type="nucleotide sequence ID" value="XM_056933175.1"/>
</dbReference>
<feature type="compositionally biased region" description="Basic and acidic residues" evidence="1">
    <location>
        <begin position="177"/>
        <end position="205"/>
    </location>
</feature>
<feature type="compositionally biased region" description="Basic and acidic residues" evidence="1">
    <location>
        <begin position="141"/>
        <end position="157"/>
    </location>
</feature>
<feature type="compositionally biased region" description="Basic and acidic residues" evidence="1">
    <location>
        <begin position="226"/>
        <end position="235"/>
    </location>
</feature>
<dbReference type="AlphaFoldDB" id="A0A9X0BXT9"/>
<feature type="compositionally biased region" description="Polar residues" evidence="1">
    <location>
        <begin position="80"/>
        <end position="94"/>
    </location>
</feature>
<reference evidence="2" key="2">
    <citation type="journal article" date="2023" name="IMA Fungus">
        <title>Comparative genomic study of the Penicillium genus elucidates a diverse pangenome and 15 lateral gene transfer events.</title>
        <authorList>
            <person name="Petersen C."/>
            <person name="Sorensen T."/>
            <person name="Nielsen M.R."/>
            <person name="Sondergaard T.E."/>
            <person name="Sorensen J.L."/>
            <person name="Fitzpatrick D.A."/>
            <person name="Frisvad J.C."/>
            <person name="Nielsen K.L."/>
        </authorList>
    </citation>
    <scope>NUCLEOTIDE SEQUENCE</scope>
    <source>
        <strain evidence="2">IBT 30728</strain>
    </source>
</reference>
<keyword evidence="3" id="KW-1185">Reference proteome</keyword>
<feature type="compositionally biased region" description="Polar residues" evidence="1">
    <location>
        <begin position="102"/>
        <end position="117"/>
    </location>
</feature>
<comment type="caution">
    <text evidence="2">The sequence shown here is derived from an EMBL/GenBank/DDBJ whole genome shotgun (WGS) entry which is preliminary data.</text>
</comment>
<proteinExistence type="predicted"/>